<evidence type="ECO:0000256" key="4">
    <source>
        <dbReference type="ARBA" id="ARBA00022989"/>
    </source>
</evidence>
<accession>A0ABR9FQ15</accession>
<evidence type="ECO:0000256" key="2">
    <source>
        <dbReference type="ARBA" id="ARBA00007362"/>
    </source>
</evidence>
<feature type="transmembrane region" description="Helical" evidence="6">
    <location>
        <begin position="264"/>
        <end position="283"/>
    </location>
</feature>
<gene>
    <name evidence="8" type="ORF">EI167_15900</name>
</gene>
<feature type="transmembrane region" description="Helical" evidence="6">
    <location>
        <begin position="94"/>
        <end position="116"/>
    </location>
</feature>
<dbReference type="RefSeq" id="WP_192542456.1">
    <property type="nucleotide sequence ID" value="NZ_RRZA01000056.1"/>
</dbReference>
<comment type="subcellular location">
    <subcellularLocation>
        <location evidence="1">Membrane</location>
        <topology evidence="1">Multi-pass membrane protein</topology>
    </subcellularLocation>
</comment>
<dbReference type="InterPro" id="IPR037185">
    <property type="entry name" value="EmrE-like"/>
</dbReference>
<dbReference type="PANTHER" id="PTHR32322:SF2">
    <property type="entry name" value="EAMA DOMAIN-CONTAINING PROTEIN"/>
    <property type="match status" value="1"/>
</dbReference>
<dbReference type="InterPro" id="IPR050638">
    <property type="entry name" value="AA-Vitamin_Transporters"/>
</dbReference>
<evidence type="ECO:0000256" key="1">
    <source>
        <dbReference type="ARBA" id="ARBA00004141"/>
    </source>
</evidence>
<feature type="transmembrane region" description="Helical" evidence="6">
    <location>
        <begin position="210"/>
        <end position="229"/>
    </location>
</feature>
<name>A0ABR9FQ15_9GAMM</name>
<feature type="transmembrane region" description="Helical" evidence="6">
    <location>
        <begin position="149"/>
        <end position="168"/>
    </location>
</feature>
<feature type="transmembrane region" description="Helical" evidence="6">
    <location>
        <begin position="175"/>
        <end position="198"/>
    </location>
</feature>
<evidence type="ECO:0000259" key="7">
    <source>
        <dbReference type="Pfam" id="PF00892"/>
    </source>
</evidence>
<feature type="transmembrane region" description="Helical" evidence="6">
    <location>
        <begin position="70"/>
        <end position="88"/>
    </location>
</feature>
<organism evidence="8 9">
    <name type="scientific">Pseudoalteromonas prydzensis</name>
    <dbReference type="NCBI Taxonomy" id="182141"/>
    <lineage>
        <taxon>Bacteria</taxon>
        <taxon>Pseudomonadati</taxon>
        <taxon>Pseudomonadota</taxon>
        <taxon>Gammaproteobacteria</taxon>
        <taxon>Alteromonadales</taxon>
        <taxon>Pseudoalteromonadaceae</taxon>
        <taxon>Pseudoalteromonas</taxon>
    </lineage>
</organism>
<keyword evidence="5 6" id="KW-0472">Membrane</keyword>
<sequence>MFNKLKSMPILEIGLVVAWSSGFIGGTLASNTGSIFTVLFWRFLITSVILLPFSIKVLTKLTKRDLLQQCVIGGFAMFGYLATIIAAIDMGVSPGTAALIASLQPIVTAALAGIVLSEKVVLKQWIGLCLGFVGVAVTVVGGLNDSPLLAYALALLSMICIVIATFVAKAKPSKVSILPSLTIQCLITSALFMPLAYFNGGLVPEISLNFVYAVVWFILFSTLGAYGLYWQILSKSSATRVSSLIYLTPPVTTLWAWVMFGEAITVPAILGLAISAVGVYLTLMKTKNTKIIAAQPGSLTK</sequence>
<dbReference type="EMBL" id="RRZA01000056">
    <property type="protein sequence ID" value="MBE0458899.1"/>
    <property type="molecule type" value="Genomic_DNA"/>
</dbReference>
<keyword evidence="3 6" id="KW-0812">Transmembrane</keyword>
<evidence type="ECO:0000256" key="5">
    <source>
        <dbReference type="ARBA" id="ARBA00023136"/>
    </source>
</evidence>
<evidence type="ECO:0000256" key="3">
    <source>
        <dbReference type="ARBA" id="ARBA00022692"/>
    </source>
</evidence>
<dbReference type="PANTHER" id="PTHR32322">
    <property type="entry name" value="INNER MEMBRANE TRANSPORTER"/>
    <property type="match status" value="1"/>
</dbReference>
<dbReference type="InterPro" id="IPR000620">
    <property type="entry name" value="EamA_dom"/>
</dbReference>
<keyword evidence="9" id="KW-1185">Reference proteome</keyword>
<dbReference type="Pfam" id="PF00892">
    <property type="entry name" value="EamA"/>
    <property type="match status" value="2"/>
</dbReference>
<evidence type="ECO:0000313" key="8">
    <source>
        <dbReference type="EMBL" id="MBE0458899.1"/>
    </source>
</evidence>
<proteinExistence type="inferred from homology"/>
<comment type="caution">
    <text evidence="8">The sequence shown here is derived from an EMBL/GenBank/DDBJ whole genome shotgun (WGS) entry which is preliminary data.</text>
</comment>
<feature type="transmembrane region" description="Helical" evidence="6">
    <location>
        <begin position="39"/>
        <end position="58"/>
    </location>
</feature>
<dbReference type="Proteomes" id="UP000707245">
    <property type="component" value="Unassembled WGS sequence"/>
</dbReference>
<feature type="domain" description="EamA" evidence="7">
    <location>
        <begin position="13"/>
        <end position="139"/>
    </location>
</feature>
<comment type="similarity">
    <text evidence="2">Belongs to the EamA transporter family.</text>
</comment>
<dbReference type="SUPFAM" id="SSF103481">
    <property type="entry name" value="Multidrug resistance efflux transporter EmrE"/>
    <property type="match status" value="2"/>
</dbReference>
<protein>
    <submittedName>
        <fullName evidence="8">DMT family transporter</fullName>
    </submittedName>
</protein>
<feature type="transmembrane region" description="Helical" evidence="6">
    <location>
        <begin position="125"/>
        <end position="143"/>
    </location>
</feature>
<reference evidence="8 9" key="1">
    <citation type="submission" date="2020-07" db="EMBL/GenBank/DDBJ databases">
        <title>Halophilic bacteria isolated from french cheeses.</title>
        <authorList>
            <person name="Kothe C.I."/>
            <person name="Farah-Kraiem B."/>
            <person name="Renault P."/>
            <person name="Dridi B."/>
        </authorList>
    </citation>
    <scope>NUCLEOTIDE SEQUENCE [LARGE SCALE GENOMIC DNA]</scope>
    <source>
        <strain evidence="8 9">FME14</strain>
    </source>
</reference>
<evidence type="ECO:0000313" key="9">
    <source>
        <dbReference type="Proteomes" id="UP000707245"/>
    </source>
</evidence>
<keyword evidence="4 6" id="KW-1133">Transmembrane helix</keyword>
<feature type="domain" description="EamA" evidence="7">
    <location>
        <begin position="149"/>
        <end position="283"/>
    </location>
</feature>
<evidence type="ECO:0000256" key="6">
    <source>
        <dbReference type="SAM" id="Phobius"/>
    </source>
</evidence>
<feature type="transmembrane region" description="Helical" evidence="6">
    <location>
        <begin position="241"/>
        <end position="258"/>
    </location>
</feature>